<keyword evidence="1 7" id="KW-0285">Flavoprotein</keyword>
<keyword evidence="7" id="KW-1003">Cell membrane</keyword>
<evidence type="ECO:0000313" key="10">
    <source>
        <dbReference type="Proteomes" id="UP000268229"/>
    </source>
</evidence>
<comment type="cofactor">
    <cofactor evidence="7">
        <name>FMN</name>
        <dbReference type="ChEBI" id="CHEBI:58210"/>
    </cofactor>
    <text evidence="7">Binds 1 FMN non-covalently per subunit.</text>
</comment>
<feature type="domain" description="Flavodoxin" evidence="8">
    <location>
        <begin position="6"/>
        <end position="154"/>
    </location>
</feature>
<evidence type="ECO:0000313" key="9">
    <source>
        <dbReference type="EMBL" id="VEJ20316.1"/>
    </source>
</evidence>
<dbReference type="HAMAP" id="MF_00853">
    <property type="entry name" value="HemG"/>
    <property type="match status" value="1"/>
</dbReference>
<evidence type="ECO:0000256" key="1">
    <source>
        <dbReference type="ARBA" id="ARBA00022630"/>
    </source>
</evidence>
<sequence>MMSATLIVYSTVDGHTLAICRRIAEILEKHGEETVLVEIGEAIEMDCRRFNKIVVGASIRYGSHRPVLYRFINRHRTDLERAASAFFSVGAVARKPGKDTPEGNPYFAKFVRKGGWVPPLAAVFAGKIDYPKYSLLEKWIIRMIMHITHGPTDISGTFEFTDWAAVECFAERIAAAEPTQI</sequence>
<evidence type="ECO:0000256" key="5">
    <source>
        <dbReference type="ARBA" id="ARBA00023136"/>
    </source>
</evidence>
<dbReference type="RefSeq" id="WP_197720746.1">
    <property type="nucleotide sequence ID" value="NZ_LR134516.1"/>
</dbReference>
<dbReference type="InterPro" id="IPR052200">
    <property type="entry name" value="Protoporphyrinogen_IX_DH"/>
</dbReference>
<dbReference type="STRING" id="326522.BWD08_05390"/>
<dbReference type="EC" id="1.3.5.3" evidence="7"/>
<dbReference type="PANTHER" id="PTHR38030:SF2">
    <property type="entry name" value="PROTOPORPHYRINOGEN IX DEHYDROGENASE [QUINONE]"/>
    <property type="match status" value="1"/>
</dbReference>
<comment type="pathway">
    <text evidence="7">Porphyrin-containing compound metabolism; protoporphyrin-IX biosynthesis; protoporphyrin-IX from protoporphyrinogen-IX: step 1/1.</text>
</comment>
<organism evidence="9 10">
    <name type="scientific">Neisseria animaloris</name>
    <dbReference type="NCBI Taxonomy" id="326522"/>
    <lineage>
        <taxon>Bacteria</taxon>
        <taxon>Pseudomonadati</taxon>
        <taxon>Pseudomonadota</taxon>
        <taxon>Betaproteobacteria</taxon>
        <taxon>Neisseriales</taxon>
        <taxon>Neisseriaceae</taxon>
        <taxon>Neisseria</taxon>
    </lineage>
</organism>
<comment type="catalytic activity">
    <reaction evidence="7">
        <text>protoporphyrinogen IX + 3 a menaquinone = protoporphyrin IX + 3 a menaquinol</text>
        <dbReference type="Rhea" id="RHEA:27409"/>
        <dbReference type="Rhea" id="RHEA-COMP:9537"/>
        <dbReference type="Rhea" id="RHEA-COMP:9539"/>
        <dbReference type="ChEBI" id="CHEBI:16374"/>
        <dbReference type="ChEBI" id="CHEBI:18151"/>
        <dbReference type="ChEBI" id="CHEBI:57306"/>
        <dbReference type="ChEBI" id="CHEBI:57307"/>
        <dbReference type="EC" id="1.3.5.3"/>
    </reaction>
</comment>
<keyword evidence="3 7" id="KW-0547">Nucleotide-binding</keyword>
<dbReference type="AlphaFoldDB" id="A0A3S5BUV1"/>
<dbReference type="GO" id="GO:0005886">
    <property type="term" value="C:plasma membrane"/>
    <property type="evidence" value="ECO:0007669"/>
    <property type="project" value="UniProtKB-SubCell"/>
</dbReference>
<keyword evidence="4 7" id="KW-0560">Oxidoreductase</keyword>
<dbReference type="Proteomes" id="UP000268229">
    <property type="component" value="Chromosome"/>
</dbReference>
<comment type="catalytic activity">
    <reaction evidence="7">
        <text>protoporphyrinogen IX + 3 a quinone = protoporphyrin IX + 3 a quinol</text>
        <dbReference type="Rhea" id="RHEA:65032"/>
        <dbReference type="ChEBI" id="CHEBI:24646"/>
        <dbReference type="ChEBI" id="CHEBI:57306"/>
        <dbReference type="ChEBI" id="CHEBI:57307"/>
        <dbReference type="ChEBI" id="CHEBI:132124"/>
        <dbReference type="EC" id="1.3.5.3"/>
    </reaction>
</comment>
<accession>A0A3S5BUV1</accession>
<comment type="similarity">
    <text evidence="7">Belongs to the HemG family.</text>
</comment>
<evidence type="ECO:0000256" key="3">
    <source>
        <dbReference type="ARBA" id="ARBA00022741"/>
    </source>
</evidence>
<keyword evidence="6 7" id="KW-0627">Porphyrin biosynthesis</keyword>
<dbReference type="GO" id="GO:0004729">
    <property type="term" value="F:oxygen-dependent protoporphyrinogen oxidase activity"/>
    <property type="evidence" value="ECO:0007669"/>
    <property type="project" value="InterPro"/>
</dbReference>
<dbReference type="InterPro" id="IPR044264">
    <property type="entry name" value="HemG"/>
</dbReference>
<dbReference type="Pfam" id="PF12724">
    <property type="entry name" value="Flavodoxin_5"/>
    <property type="match status" value="1"/>
</dbReference>
<dbReference type="EMBL" id="LR134516">
    <property type="protein sequence ID" value="VEJ20316.1"/>
    <property type="molecule type" value="Genomic_DNA"/>
</dbReference>
<comment type="subcellular location">
    <subcellularLocation>
        <location evidence="7">Cell membrane</location>
        <topology evidence="7">Peripheral membrane protein</topology>
    </subcellularLocation>
</comment>
<reference evidence="9 10" key="1">
    <citation type="submission" date="2018-12" db="EMBL/GenBank/DDBJ databases">
        <authorList>
            <consortium name="Pathogen Informatics"/>
        </authorList>
    </citation>
    <scope>NUCLEOTIDE SEQUENCE [LARGE SCALE GENOMIC DNA]</scope>
    <source>
        <strain evidence="9 10">NCTC12227</strain>
    </source>
</reference>
<dbReference type="GO" id="GO:0006782">
    <property type="term" value="P:protoporphyrinogen IX biosynthetic process"/>
    <property type="evidence" value="ECO:0007669"/>
    <property type="project" value="UniProtKB-UniRule"/>
</dbReference>
<comment type="catalytic activity">
    <reaction evidence="7">
        <text>protoporphyrinogen IX + 3 a ubiquinone = protoporphyrin IX + 3 a ubiquinol</text>
        <dbReference type="Rhea" id="RHEA:63936"/>
        <dbReference type="Rhea" id="RHEA-COMP:9565"/>
        <dbReference type="Rhea" id="RHEA-COMP:9566"/>
        <dbReference type="ChEBI" id="CHEBI:16389"/>
        <dbReference type="ChEBI" id="CHEBI:17976"/>
        <dbReference type="ChEBI" id="CHEBI:57306"/>
        <dbReference type="ChEBI" id="CHEBI:57307"/>
    </reaction>
</comment>
<dbReference type="PANTHER" id="PTHR38030">
    <property type="entry name" value="PROTOPORPHYRINOGEN IX DEHYDROGENASE [MENAQUINONE]"/>
    <property type="match status" value="1"/>
</dbReference>
<dbReference type="InterPro" id="IPR026816">
    <property type="entry name" value="Flavodoxin_dom"/>
</dbReference>
<evidence type="ECO:0000259" key="8">
    <source>
        <dbReference type="Pfam" id="PF12724"/>
    </source>
</evidence>
<dbReference type="GO" id="GO:0010181">
    <property type="term" value="F:FMN binding"/>
    <property type="evidence" value="ECO:0007669"/>
    <property type="project" value="UniProtKB-UniRule"/>
</dbReference>
<gene>
    <name evidence="7 9" type="primary">hemG</name>
    <name evidence="9" type="ORF">NCTC12227_00017</name>
</gene>
<dbReference type="UniPathway" id="UPA00251">
    <property type="reaction ID" value="UER00324"/>
</dbReference>
<dbReference type="NCBIfam" id="NF008316">
    <property type="entry name" value="PRK11104.1"/>
    <property type="match status" value="1"/>
</dbReference>
<proteinExistence type="inferred from homology"/>
<dbReference type="SUPFAM" id="SSF52218">
    <property type="entry name" value="Flavoproteins"/>
    <property type="match status" value="1"/>
</dbReference>
<name>A0A3S5BUV1_9NEIS</name>
<keyword evidence="5" id="KW-0472">Membrane</keyword>
<evidence type="ECO:0000256" key="7">
    <source>
        <dbReference type="HAMAP-Rule" id="MF_00853"/>
    </source>
</evidence>
<comment type="function">
    <text evidence="7">Catalyzes the 6-electron oxidation of protoporphyrinogen IX to form protoporphyrin IX; under anaerobic conditions uses menaquinone as an electron acceptor, under aerobic conditions uses ubiquinone as an electron acceptor.</text>
</comment>
<evidence type="ECO:0000256" key="6">
    <source>
        <dbReference type="ARBA" id="ARBA00023244"/>
    </source>
</evidence>
<dbReference type="KEGG" id="nani:NCTC12227_00017"/>
<protein>
    <recommendedName>
        <fullName evidence="7">Protoporphyrinogen IX dehydrogenase [quinone]</fullName>
        <ecNumber evidence="7">1.3.5.3</ecNumber>
    </recommendedName>
    <alternativeName>
        <fullName evidence="7">Protoporphyrinogen IX dehydrogenase [menaquinone]</fullName>
    </alternativeName>
    <alternativeName>
        <fullName evidence="7">Protoporphyrinogen IX dehydrogenase [ubiquinone]</fullName>
    </alternativeName>
    <alternativeName>
        <fullName evidence="7">Protoporphyrinogen oxidase</fullName>
        <shortName evidence="7">PPO</shortName>
    </alternativeName>
</protein>
<dbReference type="InterPro" id="IPR029039">
    <property type="entry name" value="Flavoprotein-like_sf"/>
</dbReference>
<dbReference type="GO" id="GO:0070819">
    <property type="term" value="F:menaquinone-dependent protoporphyrinogen oxidase activity"/>
    <property type="evidence" value="ECO:0007669"/>
    <property type="project" value="UniProtKB-UniRule"/>
</dbReference>
<dbReference type="Gene3D" id="3.40.50.360">
    <property type="match status" value="1"/>
</dbReference>
<keyword evidence="10" id="KW-1185">Reference proteome</keyword>
<keyword evidence="2 7" id="KW-0288">FMN</keyword>
<evidence type="ECO:0000256" key="4">
    <source>
        <dbReference type="ARBA" id="ARBA00023002"/>
    </source>
</evidence>
<evidence type="ECO:0000256" key="2">
    <source>
        <dbReference type="ARBA" id="ARBA00022643"/>
    </source>
</evidence>